<dbReference type="AlphaFoldDB" id="A0A4Z2H4L1"/>
<organism evidence="2 3">
    <name type="scientific">Liparis tanakae</name>
    <name type="common">Tanaka's snailfish</name>
    <dbReference type="NCBI Taxonomy" id="230148"/>
    <lineage>
        <taxon>Eukaryota</taxon>
        <taxon>Metazoa</taxon>
        <taxon>Chordata</taxon>
        <taxon>Craniata</taxon>
        <taxon>Vertebrata</taxon>
        <taxon>Euteleostomi</taxon>
        <taxon>Actinopterygii</taxon>
        <taxon>Neopterygii</taxon>
        <taxon>Teleostei</taxon>
        <taxon>Neoteleostei</taxon>
        <taxon>Acanthomorphata</taxon>
        <taxon>Eupercaria</taxon>
        <taxon>Perciformes</taxon>
        <taxon>Cottioidei</taxon>
        <taxon>Cottales</taxon>
        <taxon>Liparidae</taxon>
        <taxon>Liparis</taxon>
    </lineage>
</organism>
<feature type="region of interest" description="Disordered" evidence="1">
    <location>
        <begin position="199"/>
        <end position="228"/>
    </location>
</feature>
<dbReference type="Proteomes" id="UP000314294">
    <property type="component" value="Unassembled WGS sequence"/>
</dbReference>
<evidence type="ECO:0000313" key="3">
    <source>
        <dbReference type="Proteomes" id="UP000314294"/>
    </source>
</evidence>
<proteinExistence type="predicted"/>
<gene>
    <name evidence="2" type="ORF">EYF80_030027</name>
</gene>
<accession>A0A4Z2H4L1</accession>
<evidence type="ECO:0000313" key="2">
    <source>
        <dbReference type="EMBL" id="TNN59754.1"/>
    </source>
</evidence>
<evidence type="ECO:0000256" key="1">
    <source>
        <dbReference type="SAM" id="MobiDB-lite"/>
    </source>
</evidence>
<dbReference type="EMBL" id="SRLO01000349">
    <property type="protein sequence ID" value="TNN59754.1"/>
    <property type="molecule type" value="Genomic_DNA"/>
</dbReference>
<protein>
    <submittedName>
        <fullName evidence="2">Uncharacterized protein</fullName>
    </submittedName>
</protein>
<keyword evidence="3" id="KW-1185">Reference proteome</keyword>
<reference evidence="2 3" key="1">
    <citation type="submission" date="2019-03" db="EMBL/GenBank/DDBJ databases">
        <title>First draft genome of Liparis tanakae, snailfish: a comprehensive survey of snailfish specific genes.</title>
        <authorList>
            <person name="Kim W."/>
            <person name="Song I."/>
            <person name="Jeong J.-H."/>
            <person name="Kim D."/>
            <person name="Kim S."/>
            <person name="Ryu S."/>
            <person name="Song J.Y."/>
            <person name="Lee S.K."/>
        </authorList>
    </citation>
    <scope>NUCLEOTIDE SEQUENCE [LARGE SCALE GENOMIC DNA]</scope>
    <source>
        <tissue evidence="2">Muscle</tissue>
    </source>
</reference>
<comment type="caution">
    <text evidence="2">The sequence shown here is derived from an EMBL/GenBank/DDBJ whole genome shotgun (WGS) entry which is preliminary data.</text>
</comment>
<name>A0A4Z2H4L1_9TELE</name>
<sequence>MQCSKLLVTSISQPCSYRFLRGASSTCKQIKFTDASTHGTSFILAQPAVFMGIDWTPTDLCNHANTTGNDGSFSLSATHAPQARGYEDTPPQVIRAQFIRAVSEAHLSDCGVQVVHDHEHDGGRLARAAWVLIDRVAPPQVDRGAEAVHVDVSVLPQLLSKFGGKGSSGNPLHISLREHILEKTFCLRLEQKPEHRVPNGDLKVLIDDGDGQQDTGARANGSKKVSHY</sequence>